<sequence>MEWEVSEHNVTPSTLGYFNFSSLNILIVCYDFFTLIWQVKAQHKYQSPLMANIGILADEATITGFLLAGAGCISSGNQKNFCVVDQSMSKADVEAVFEEMRDNPNISIVMVSNGVMETIKDTIAECDLRGKVIMPFPTKDSGLFTS</sequence>
<evidence type="ECO:0000256" key="3">
    <source>
        <dbReference type="ARBA" id="ARBA00022781"/>
    </source>
</evidence>
<evidence type="ECO:0000256" key="5">
    <source>
        <dbReference type="SAM" id="Phobius"/>
    </source>
</evidence>
<organism evidence="6 7">
    <name type="scientific">Giardia duodenalis assemblage B</name>
    <dbReference type="NCBI Taxonomy" id="1394984"/>
    <lineage>
        <taxon>Eukaryota</taxon>
        <taxon>Metamonada</taxon>
        <taxon>Diplomonadida</taxon>
        <taxon>Hexamitidae</taxon>
        <taxon>Giardiinae</taxon>
        <taxon>Giardia</taxon>
    </lineage>
</organism>
<dbReference type="PANTHER" id="PTHR13861:SF2">
    <property type="entry name" value="V-TYPE PROTON ATPASE SUBUNIT F"/>
    <property type="match status" value="1"/>
</dbReference>
<keyword evidence="5" id="KW-0812">Transmembrane</keyword>
<keyword evidence="5" id="KW-1133">Transmembrane helix</keyword>
<dbReference type="PANTHER" id="PTHR13861">
    <property type="entry name" value="VACUOLAR ATP SYNTHASE SUBUNIT F"/>
    <property type="match status" value="1"/>
</dbReference>
<reference evidence="6 7" key="1">
    <citation type="journal article" date="2015" name="Mol. Biochem. Parasitol.">
        <title>Identification of polymorphic genes for use in assemblage B genotyping assays through comparative genomics of multiple assemblage B Giardia duodenalis isolates.</title>
        <authorList>
            <person name="Wielinga C."/>
            <person name="Thompson R.C."/>
            <person name="Monis P."/>
            <person name="Ryan U."/>
        </authorList>
    </citation>
    <scope>NUCLEOTIDE SEQUENCE [LARGE SCALE GENOMIC DNA]</scope>
    <source>
        <strain evidence="6 7">BAH15c1</strain>
    </source>
</reference>
<comment type="caution">
    <text evidence="6">The sequence shown here is derived from an EMBL/GenBank/DDBJ whole genome shotgun (WGS) entry which is preliminary data.</text>
</comment>
<evidence type="ECO:0000256" key="4">
    <source>
        <dbReference type="ARBA" id="ARBA00023065"/>
    </source>
</evidence>
<name>A0A132P0J2_GIAIN</name>
<evidence type="ECO:0000313" key="7">
    <source>
        <dbReference type="Proteomes" id="UP000070089"/>
    </source>
</evidence>
<dbReference type="GO" id="GO:0016020">
    <property type="term" value="C:membrane"/>
    <property type="evidence" value="ECO:0007669"/>
    <property type="project" value="TreeGrafter"/>
</dbReference>
<dbReference type="SUPFAM" id="SSF159468">
    <property type="entry name" value="AtpF-like"/>
    <property type="match status" value="1"/>
</dbReference>
<dbReference type="Pfam" id="PF01990">
    <property type="entry name" value="ATP-synt_F"/>
    <property type="match status" value="1"/>
</dbReference>
<gene>
    <name evidence="6" type="ORF">QR46_0476</name>
</gene>
<dbReference type="GO" id="GO:0046961">
    <property type="term" value="F:proton-transporting ATPase activity, rotational mechanism"/>
    <property type="evidence" value="ECO:0007669"/>
    <property type="project" value="InterPro"/>
</dbReference>
<evidence type="ECO:0000256" key="2">
    <source>
        <dbReference type="ARBA" id="ARBA00022448"/>
    </source>
</evidence>
<evidence type="ECO:0000313" key="6">
    <source>
        <dbReference type="EMBL" id="KWX15492.1"/>
    </source>
</evidence>
<dbReference type="InterPro" id="IPR008218">
    <property type="entry name" value="ATPase_V1-cplx_f_g_su"/>
</dbReference>
<keyword evidence="3" id="KW-0375">Hydrogen ion transport</keyword>
<feature type="transmembrane region" description="Helical" evidence="5">
    <location>
        <begin position="20"/>
        <end position="39"/>
    </location>
</feature>
<dbReference type="InterPro" id="IPR036906">
    <property type="entry name" value="ATPase_V1_fsu_sf"/>
</dbReference>
<protein>
    <submittedName>
        <fullName evidence="6">VATPase</fullName>
    </submittedName>
</protein>
<keyword evidence="5" id="KW-0472">Membrane</keyword>
<proteinExistence type="inferred from homology"/>
<accession>A0A132P0J2</accession>
<dbReference type="Proteomes" id="UP000070089">
    <property type="component" value="Unassembled WGS sequence"/>
</dbReference>
<evidence type="ECO:0000256" key="1">
    <source>
        <dbReference type="ARBA" id="ARBA00010148"/>
    </source>
</evidence>
<keyword evidence="2" id="KW-0813">Transport</keyword>
<comment type="similarity">
    <text evidence="1">Belongs to the V-ATPase F subunit family.</text>
</comment>
<dbReference type="Gene3D" id="3.40.50.10580">
    <property type="entry name" value="ATPase, V1 complex, subunit F"/>
    <property type="match status" value="1"/>
</dbReference>
<dbReference type="OrthoDB" id="10261947at2759"/>
<dbReference type="AlphaFoldDB" id="A0A132P0J2"/>
<keyword evidence="4" id="KW-0406">Ion transport</keyword>
<dbReference type="EMBL" id="JXTI01000007">
    <property type="protein sequence ID" value="KWX15492.1"/>
    <property type="molecule type" value="Genomic_DNA"/>
</dbReference>
<dbReference type="VEuPathDB" id="GiardiaDB:QR46_0476"/>